<evidence type="ECO:0000259" key="1">
    <source>
        <dbReference type="Pfam" id="PF05729"/>
    </source>
</evidence>
<dbReference type="EMBL" id="BAABGY010000008">
    <property type="protein sequence ID" value="GAA4334406.1"/>
    <property type="molecule type" value="Genomic_DNA"/>
</dbReference>
<proteinExistence type="predicted"/>
<dbReference type="Proteomes" id="UP001501725">
    <property type="component" value="Unassembled WGS sequence"/>
</dbReference>
<dbReference type="RefSeq" id="WP_345256421.1">
    <property type="nucleotide sequence ID" value="NZ_BAABGY010000008.1"/>
</dbReference>
<gene>
    <name evidence="2" type="ORF">GCM10023184_28430</name>
</gene>
<reference evidence="3" key="1">
    <citation type="journal article" date="2019" name="Int. J. Syst. Evol. Microbiol.">
        <title>The Global Catalogue of Microorganisms (GCM) 10K type strain sequencing project: providing services to taxonomists for standard genome sequencing and annotation.</title>
        <authorList>
            <consortium name="The Broad Institute Genomics Platform"/>
            <consortium name="The Broad Institute Genome Sequencing Center for Infectious Disease"/>
            <person name="Wu L."/>
            <person name="Ma J."/>
        </authorList>
    </citation>
    <scope>NUCLEOTIDE SEQUENCE [LARGE SCALE GENOMIC DNA]</scope>
    <source>
        <strain evidence="3">JCM 17919</strain>
    </source>
</reference>
<dbReference type="InterPro" id="IPR027417">
    <property type="entry name" value="P-loop_NTPase"/>
</dbReference>
<name>A0ABP8H4W0_9BACT</name>
<sequence length="1392" mass="161376">MNTNDNFKEFAEENLKSIPHPTRNSGFDLPQVSSLCDLLYCFLNFECDEPSLLRLKQNFESNFCKVYLLDRLELPSAIEGLATTFESFLRKLAYIKYPFELWQGNEDYKGIAKCTLYDLIVGKLPPKDPKSNLPDLDFPAPLVSGSGVSKAILDFVRGELRNAVHSARNYNRTQLIQYSNLVLGAYLIAVYDNKKFLQLKFFPEFNYLEGIVRSKEYNKVHKNYIDLLGKEEILDYDAIAIEQMDGQRLLASLEFTIDHNEEDELFQHRQRSEIARVDSVVNIAKDTDRFFVIGEPGSGKTTTLQKILFDSARNFLASQPNSHLPIYIKASSYSENKSFKQLIEDEVQFALFDELEKKYPLLILIDGLNEIEDAYKRRAFTELKWMLEKHSKAHFILSSRTFGFNNDWGLQIFELKRFNESQIKQLIIKVSGDEKGDELWLQVEGNRQILELAHNPLMLMMIIAVSSKSGNKIPPNKGILYQLFNDTILAREKRFYKTDVNTKKDVLSYLAFWMRSNGIFKSVHKAKAKILIQEKLLAINHSVGANELLYELSDNNFFIDKGDDLEFYHETHQEYFVALEIKNQFFSTNNFHFDYSDPRWFEPLLICSDLFSQESDLLRFFEIIYVGDKNASCKPFAALTADDVNPRFYVACKVAYNLKELHPSIYKTAERYLLNYFAFWSLKGGKNKEVIPFNDLLKATAALSSAMVFDKLFLKLEYLFSWLQNSKIDSREVESLPEADKSLLHSQCQVFVNHLNDFPLLYGVLTRHEAYFMEMHALSRSVYYNIQLFTRYLIKNVPINQLVQTFRETYNREILFQIGKSDLDFFLENYVFVSEFEKEEVFEFIIQYHLSNKVGLEYLFSYLVDSAGSLSTRAYVLKNLLQEMMDQDVLFQTLKKLYQKSDPVLSEKEILALLNRYPTSFLERFNLESLFKAPAIQVQGIKAFVRHKDEQNLFLEVPGKSSNDFSSHLGNISFDGRAIKFGIALEGKFFFAEKKVMVLQGPAFQIKACYNRFGRNGKVNLLSWRNSNQIKRFNYQYQQLFLSKNGDKLLVHLDEDRIKAIISILDRFPETQIKIGCYDFRVKGFGTHHTSTLIKCSLDELPDESEFVLQFNKVYFDLENPFLYHRDLLKDSQILMQALNSLLKSKTEKTIDFITQLGMSYLFPELDNKHFGVVINSGLESTKAFKIYDINERKILDLPFIEEDPSENLLNNDLVVIEKNYIIHRVKKEDVPPSLFIESEIVDLSEDGAVGFIRAGDGCKDYYFSTGFCDFTPKLGDLVKFIPGINSSKKYSDKPAAYCISFVSFVGRHAAAIRFHRKFNYFDVWLKDLQTDLRLFSRVYDSQVVEGFDGHLQEGMIFSYSIPEKFASVGGTPRVYLRSLETRNLVLNSVKP</sequence>
<evidence type="ECO:0000313" key="3">
    <source>
        <dbReference type="Proteomes" id="UP001501725"/>
    </source>
</evidence>
<comment type="caution">
    <text evidence="2">The sequence shown here is derived from an EMBL/GenBank/DDBJ whole genome shotgun (WGS) entry which is preliminary data.</text>
</comment>
<protein>
    <recommendedName>
        <fullName evidence="1">NACHT domain-containing protein</fullName>
    </recommendedName>
</protein>
<organism evidence="2 3">
    <name type="scientific">Flaviaesturariibacter amylovorans</name>
    <dbReference type="NCBI Taxonomy" id="1084520"/>
    <lineage>
        <taxon>Bacteria</taxon>
        <taxon>Pseudomonadati</taxon>
        <taxon>Bacteroidota</taxon>
        <taxon>Chitinophagia</taxon>
        <taxon>Chitinophagales</taxon>
        <taxon>Chitinophagaceae</taxon>
        <taxon>Flaviaestuariibacter</taxon>
    </lineage>
</organism>
<keyword evidence="3" id="KW-1185">Reference proteome</keyword>
<dbReference type="InterPro" id="IPR007111">
    <property type="entry name" value="NACHT_NTPase"/>
</dbReference>
<evidence type="ECO:0000313" key="2">
    <source>
        <dbReference type="EMBL" id="GAA4334406.1"/>
    </source>
</evidence>
<dbReference type="SUPFAM" id="SSF52540">
    <property type="entry name" value="P-loop containing nucleoside triphosphate hydrolases"/>
    <property type="match status" value="1"/>
</dbReference>
<feature type="domain" description="NACHT" evidence="1">
    <location>
        <begin position="290"/>
        <end position="430"/>
    </location>
</feature>
<dbReference type="Gene3D" id="3.40.50.300">
    <property type="entry name" value="P-loop containing nucleotide triphosphate hydrolases"/>
    <property type="match status" value="1"/>
</dbReference>
<accession>A0ABP8H4W0</accession>
<dbReference type="Pfam" id="PF05729">
    <property type="entry name" value="NACHT"/>
    <property type="match status" value="1"/>
</dbReference>